<evidence type="ECO:0000256" key="6">
    <source>
        <dbReference type="ARBA" id="ARBA00022771"/>
    </source>
</evidence>
<feature type="binding site" evidence="14">
    <location>
        <position position="258"/>
    </location>
    <ligand>
        <name>Zn(2+)</name>
        <dbReference type="ChEBI" id="CHEBI:29105"/>
    </ligand>
</feature>
<dbReference type="EC" id="3.4.19.12" evidence="11 16"/>
<dbReference type="InterPro" id="IPR018200">
    <property type="entry name" value="USP_CS"/>
</dbReference>
<feature type="domain" description="UBA" evidence="17">
    <location>
        <begin position="719"/>
        <end position="759"/>
    </location>
</feature>
<dbReference type="InterPro" id="IPR038765">
    <property type="entry name" value="Papain-like_cys_pep_sf"/>
</dbReference>
<dbReference type="AlphaFoldDB" id="A0A182PBN1"/>
<evidence type="ECO:0000313" key="20">
    <source>
        <dbReference type="EnsemblMetazoa" id="AEPI004336-PA"/>
    </source>
</evidence>
<feature type="binding site" evidence="13">
    <location>
        <position position="235"/>
    </location>
    <ligand>
        <name>substrate</name>
    </ligand>
</feature>
<dbReference type="SUPFAM" id="SSF46934">
    <property type="entry name" value="UBA-like"/>
    <property type="match status" value="1"/>
</dbReference>
<dbReference type="GO" id="GO:0008270">
    <property type="term" value="F:zinc ion binding"/>
    <property type="evidence" value="ECO:0007669"/>
    <property type="project" value="UniProtKB-UniRule"/>
</dbReference>
<dbReference type="InterPro" id="IPR050185">
    <property type="entry name" value="Ub_carboxyl-term_hydrolase"/>
</dbReference>
<evidence type="ECO:0000259" key="17">
    <source>
        <dbReference type="PROSITE" id="PS50030"/>
    </source>
</evidence>
<name>A0A182PBN1_9DIPT</name>
<dbReference type="STRING" id="199890.A0A182PBN1"/>
<feature type="binding site" evidence="14">
    <location>
        <position position="225"/>
    </location>
    <ligand>
        <name>Zn(2+)</name>
        <dbReference type="ChEBI" id="CHEBI:29105"/>
    </ligand>
</feature>
<dbReference type="InterPro" id="IPR001394">
    <property type="entry name" value="Peptidase_C19_UCH"/>
</dbReference>
<evidence type="ECO:0000256" key="15">
    <source>
        <dbReference type="PROSITE-ProRule" id="PRU00502"/>
    </source>
</evidence>
<evidence type="ECO:0000313" key="21">
    <source>
        <dbReference type="Proteomes" id="UP000075885"/>
    </source>
</evidence>
<dbReference type="GO" id="GO:0004843">
    <property type="term" value="F:cysteine-type deubiquitinase activity"/>
    <property type="evidence" value="ECO:0007669"/>
    <property type="project" value="UniProtKB-UniRule"/>
</dbReference>
<keyword evidence="3 11" id="KW-0645">Protease</keyword>
<protein>
    <recommendedName>
        <fullName evidence="11 16">Ubiquitin carboxyl-terminal hydrolase</fullName>
        <ecNumber evidence="11 16">3.4.19.12</ecNumber>
    </recommendedName>
</protein>
<dbReference type="FunFam" id="3.90.70.10:FF:000318">
    <property type="entry name" value="Ubiquitin carboxyl-terminal hydrolase"/>
    <property type="match status" value="1"/>
</dbReference>
<proteinExistence type="inferred from homology"/>
<evidence type="ECO:0000256" key="1">
    <source>
        <dbReference type="ARBA" id="ARBA00000707"/>
    </source>
</evidence>
<accession>A0A182PBN1</accession>
<dbReference type="EnsemblMetazoa" id="AEPI004336-RA">
    <property type="protein sequence ID" value="AEPI004336-PA"/>
    <property type="gene ID" value="AEPI004336"/>
</dbReference>
<dbReference type="PROSITE" id="PS50235">
    <property type="entry name" value="USP_3"/>
    <property type="match status" value="1"/>
</dbReference>
<dbReference type="InterPro" id="IPR016652">
    <property type="entry name" value="Ubiquitinyl_hydrolase"/>
</dbReference>
<keyword evidence="6 15" id="KW-0863">Zinc-finger</keyword>
<evidence type="ECO:0000256" key="4">
    <source>
        <dbReference type="ARBA" id="ARBA00022723"/>
    </source>
</evidence>
<evidence type="ECO:0000256" key="10">
    <source>
        <dbReference type="ARBA" id="ARBA00022833"/>
    </source>
</evidence>
<evidence type="ECO:0000256" key="14">
    <source>
        <dbReference type="PIRSR" id="PIRSR016308-3"/>
    </source>
</evidence>
<dbReference type="InterPro" id="IPR015940">
    <property type="entry name" value="UBA"/>
</dbReference>
<feature type="active site" description="Nucleophile" evidence="12">
    <location>
        <position position="362"/>
    </location>
</feature>
<dbReference type="CDD" id="cd02658">
    <property type="entry name" value="Peptidase_C19B"/>
    <property type="match status" value="1"/>
</dbReference>
<evidence type="ECO:0000256" key="8">
    <source>
        <dbReference type="ARBA" id="ARBA00022801"/>
    </source>
</evidence>
<dbReference type="Pfam" id="PF02148">
    <property type="entry name" value="zf-UBP"/>
    <property type="match status" value="1"/>
</dbReference>
<feature type="binding site" evidence="14">
    <location>
        <position position="228"/>
    </location>
    <ligand>
        <name>Zn(2+)</name>
        <dbReference type="ChEBI" id="CHEBI:29105"/>
    </ligand>
</feature>
<evidence type="ECO:0000256" key="7">
    <source>
        <dbReference type="ARBA" id="ARBA00022786"/>
    </source>
</evidence>
<dbReference type="GO" id="GO:0006508">
    <property type="term" value="P:proteolysis"/>
    <property type="evidence" value="ECO:0007669"/>
    <property type="project" value="UniProtKB-KW"/>
</dbReference>
<dbReference type="Pfam" id="PF00627">
    <property type="entry name" value="UBA"/>
    <property type="match status" value="2"/>
</dbReference>
<keyword evidence="10 11" id="KW-0862">Zinc</keyword>
<dbReference type="InterPro" id="IPR001607">
    <property type="entry name" value="Znf_UBP"/>
</dbReference>
<dbReference type="FunFam" id="3.90.70.10:FF:000231">
    <property type="entry name" value="Ubiquitin carboxyl-terminal hydrolase"/>
    <property type="match status" value="1"/>
</dbReference>
<evidence type="ECO:0000256" key="13">
    <source>
        <dbReference type="PIRSR" id="PIRSR016308-2"/>
    </source>
</evidence>
<dbReference type="FunFam" id="3.30.40.10:FF:000026">
    <property type="entry name" value="Ubiquitin carboxyl-terminal hydrolase"/>
    <property type="match status" value="1"/>
</dbReference>
<dbReference type="SUPFAM" id="SSF54001">
    <property type="entry name" value="Cysteine proteinases"/>
    <property type="match status" value="1"/>
</dbReference>
<dbReference type="Gene3D" id="3.90.70.10">
    <property type="entry name" value="Cysteine proteinases"/>
    <property type="match status" value="2"/>
</dbReference>
<feature type="domain" description="UBP-type" evidence="19">
    <location>
        <begin position="201"/>
        <end position="310"/>
    </location>
</feature>
<dbReference type="PANTHER" id="PTHR21646">
    <property type="entry name" value="UBIQUITIN CARBOXYL-TERMINAL HYDROLASE"/>
    <property type="match status" value="1"/>
</dbReference>
<dbReference type="InterPro" id="IPR028889">
    <property type="entry name" value="USP"/>
</dbReference>
<feature type="binding site" evidence="13">
    <location>
        <position position="291"/>
    </location>
    <ligand>
        <name>substrate</name>
    </ligand>
</feature>
<dbReference type="Gene3D" id="3.30.40.10">
    <property type="entry name" value="Zinc/RING finger domain, C3HC4 (zinc finger)"/>
    <property type="match status" value="2"/>
</dbReference>
<reference evidence="21" key="1">
    <citation type="submission" date="2013-03" db="EMBL/GenBank/DDBJ databases">
        <title>The Genome Sequence of Anopheles epiroticus epiroticus2.</title>
        <authorList>
            <consortium name="The Broad Institute Genomics Platform"/>
            <person name="Neafsey D.E."/>
            <person name="Howell P."/>
            <person name="Walker B."/>
            <person name="Young S.K."/>
            <person name="Zeng Q."/>
            <person name="Gargeya S."/>
            <person name="Fitzgerald M."/>
            <person name="Haas B."/>
            <person name="Abouelleil A."/>
            <person name="Allen A.W."/>
            <person name="Alvarado L."/>
            <person name="Arachchi H.M."/>
            <person name="Berlin A.M."/>
            <person name="Chapman S.B."/>
            <person name="Gainer-Dewar J."/>
            <person name="Goldberg J."/>
            <person name="Griggs A."/>
            <person name="Gujja S."/>
            <person name="Hansen M."/>
            <person name="Howarth C."/>
            <person name="Imamovic A."/>
            <person name="Ireland A."/>
            <person name="Larimer J."/>
            <person name="McCowan C."/>
            <person name="Murphy C."/>
            <person name="Pearson M."/>
            <person name="Poon T.W."/>
            <person name="Priest M."/>
            <person name="Roberts A."/>
            <person name="Saif S."/>
            <person name="Shea T."/>
            <person name="Sisk P."/>
            <person name="Sykes S."/>
            <person name="Wortman J."/>
            <person name="Nusbaum C."/>
            <person name="Birren B."/>
        </authorList>
    </citation>
    <scope>NUCLEOTIDE SEQUENCE [LARGE SCALE GENOMIC DNA]</scope>
    <source>
        <strain evidence="21">Epiroticus2</strain>
    </source>
</reference>
<comment type="similarity">
    <text evidence="2 11 16">Belongs to the peptidase C19 family.</text>
</comment>
<feature type="binding site" evidence="13">
    <location>
        <position position="288"/>
    </location>
    <ligand>
        <name>substrate</name>
    </ligand>
</feature>
<feature type="domain" description="UBA" evidence="17">
    <location>
        <begin position="650"/>
        <end position="691"/>
    </location>
</feature>
<dbReference type="PROSITE" id="PS00973">
    <property type="entry name" value="USP_2"/>
    <property type="match status" value="1"/>
</dbReference>
<dbReference type="SUPFAM" id="SSF57850">
    <property type="entry name" value="RING/U-box"/>
    <property type="match status" value="1"/>
</dbReference>
<evidence type="ECO:0000256" key="11">
    <source>
        <dbReference type="PIRNR" id="PIRNR016308"/>
    </source>
</evidence>
<evidence type="ECO:0000256" key="9">
    <source>
        <dbReference type="ARBA" id="ARBA00022807"/>
    </source>
</evidence>
<keyword evidence="5" id="KW-0677">Repeat</keyword>
<dbReference type="InterPro" id="IPR013083">
    <property type="entry name" value="Znf_RING/FYVE/PHD"/>
</dbReference>
<dbReference type="PROSITE" id="PS50271">
    <property type="entry name" value="ZF_UBP"/>
    <property type="match status" value="1"/>
</dbReference>
<sequence>MTLSIRASSRSYLPHVLRLFRATISIMAMDTLRKYLNQVKVPCASDNVYKEECVYSFDNPETDTGLYVSLTSFLGFGELHVRAYAERTGNRVFLHLKRDKIEVTDPAADGTGNADGPEKKITRLAIGVEGGYTGAENKKYEYKEHFQVVVFDEPVVRLDYPNVDLPLQVQNAVEAVQKAEAASVKREREQMAGTWDGEIRQVSTHAADLRQLDNGKKIPPTGWKCEKCDLTNNLWLNLTDGSIMCGRKFFDGSGGNDHAVNHYKETNYPLAVKLGTITADGKGDVYSYSEDDMVEDPYLVKHLAHWGINVGQLEKTEKSMIELELDLNQRIGEWGILCESGSQLKPIAGPGYTGMKNLGNTCYLNSVMQVLFTIPDFVRRFVDGSNAIFDSYPSDPANDFNVQMAKLGTGLCSGRYSVLSENSLDTADSSTGGIAPTMFKALIGQGHPDFSTKQQQDAQEFFLHIISTLEKHSRHQANPADALRFCIEDRVECCSSGKVMYNRRDEWCLPLQIPLQKATNLDEVKQYEAERTAAEREGRRLDPDALVRPKITLAACLDTFAQPELVEQFYSTAIGAKTTAKKTTKLASMPDYLLLHLKKFTLKEDWTSLKLDVAIDIPEVLDLETLRGTGKQPFEEELPDIAGREPTPPPMDPEVMEQLLGMGFPPEACKRAIFFTKNTGIETASQWMMEHIADADFASPFVPPGTGGKSSSAAGAAFVPDPVGLEMLMGMGFSDRQATKALKETGNNTERAVDWIFSHTDELDSMAMDDATSDSVATAAAAAGTDGGASGSKQGPSYRDGTGKYKLVAFISHMGTSAQVGHYVCHILKDGQWVIFNDNKVAISQNPPKELGYLYLYQRV</sequence>
<keyword evidence="21" id="KW-1185">Reference proteome</keyword>
<comment type="catalytic activity">
    <reaction evidence="1 11 16">
        <text>Thiol-dependent hydrolysis of ester, thioester, amide, peptide and isopeptide bonds formed by the C-terminal Gly of ubiquitin (a 76-residue protein attached to proteins as an intracellular targeting signal).</text>
        <dbReference type="EC" id="3.4.19.12"/>
    </reaction>
</comment>
<feature type="active site" description="Proton acceptor" evidence="12">
    <location>
        <position position="822"/>
    </location>
</feature>
<feature type="binding site" evidence="13">
    <location>
        <begin position="247"/>
        <end position="250"/>
    </location>
    <ligand>
        <name>substrate</name>
    </ligand>
</feature>
<dbReference type="GO" id="GO:0016579">
    <property type="term" value="P:protein deubiquitination"/>
    <property type="evidence" value="ECO:0007669"/>
    <property type="project" value="InterPro"/>
</dbReference>
<evidence type="ECO:0000256" key="12">
    <source>
        <dbReference type="PIRSR" id="PIRSR016308-1"/>
    </source>
</evidence>
<dbReference type="CDD" id="cd14386">
    <property type="entry name" value="UBA2_UBP5"/>
    <property type="match status" value="1"/>
</dbReference>
<feature type="domain" description="USP" evidence="18">
    <location>
        <begin position="353"/>
        <end position="860"/>
    </location>
</feature>
<evidence type="ECO:0000259" key="18">
    <source>
        <dbReference type="PROSITE" id="PS50235"/>
    </source>
</evidence>
<dbReference type="SMART" id="SM00165">
    <property type="entry name" value="UBA"/>
    <property type="match status" value="2"/>
</dbReference>
<dbReference type="CDD" id="cd14294">
    <property type="entry name" value="UBA1_UBP5_like"/>
    <property type="match status" value="1"/>
</dbReference>
<dbReference type="PIRSF" id="PIRSF016308">
    <property type="entry name" value="UBP"/>
    <property type="match status" value="1"/>
</dbReference>
<dbReference type="Gene3D" id="1.10.8.10">
    <property type="entry name" value="DNA helicase RuvA subunit, C-terminal domain"/>
    <property type="match status" value="2"/>
</dbReference>
<dbReference type="InterPro" id="IPR009060">
    <property type="entry name" value="UBA-like_sf"/>
</dbReference>
<feature type="binding site" evidence="14">
    <location>
        <position position="245"/>
    </location>
    <ligand>
        <name>Zn(2+)</name>
        <dbReference type="ChEBI" id="CHEBI:29105"/>
    </ligand>
</feature>
<keyword evidence="7 11" id="KW-0833">Ubl conjugation pathway</keyword>
<dbReference type="Proteomes" id="UP000075885">
    <property type="component" value="Unassembled WGS sequence"/>
</dbReference>
<evidence type="ECO:0000256" key="16">
    <source>
        <dbReference type="RuleBase" id="RU366025"/>
    </source>
</evidence>
<dbReference type="PROSITE" id="PS00972">
    <property type="entry name" value="USP_1"/>
    <property type="match status" value="1"/>
</dbReference>
<keyword evidence="8 11" id="KW-0378">Hydrolase</keyword>
<evidence type="ECO:0000256" key="3">
    <source>
        <dbReference type="ARBA" id="ARBA00022670"/>
    </source>
</evidence>
<dbReference type="Pfam" id="PF00443">
    <property type="entry name" value="UCH"/>
    <property type="match status" value="1"/>
</dbReference>
<evidence type="ECO:0000256" key="2">
    <source>
        <dbReference type="ARBA" id="ARBA00009085"/>
    </source>
</evidence>
<dbReference type="FunFam" id="1.10.8.10:FF:000167">
    <property type="entry name" value="Ubiquitin carboxyl-terminal hydrolase"/>
    <property type="match status" value="1"/>
</dbReference>
<dbReference type="SMART" id="SM00290">
    <property type="entry name" value="ZnF_UBP"/>
    <property type="match status" value="1"/>
</dbReference>
<evidence type="ECO:0000259" key="19">
    <source>
        <dbReference type="PROSITE" id="PS50271"/>
    </source>
</evidence>
<organism evidence="20 21">
    <name type="scientific">Anopheles epiroticus</name>
    <dbReference type="NCBI Taxonomy" id="199890"/>
    <lineage>
        <taxon>Eukaryota</taxon>
        <taxon>Metazoa</taxon>
        <taxon>Ecdysozoa</taxon>
        <taxon>Arthropoda</taxon>
        <taxon>Hexapoda</taxon>
        <taxon>Insecta</taxon>
        <taxon>Pterygota</taxon>
        <taxon>Neoptera</taxon>
        <taxon>Endopterygota</taxon>
        <taxon>Diptera</taxon>
        <taxon>Nematocera</taxon>
        <taxon>Culicoidea</taxon>
        <taxon>Culicidae</taxon>
        <taxon>Anophelinae</taxon>
        <taxon>Anopheles</taxon>
    </lineage>
</organism>
<reference evidence="20" key="2">
    <citation type="submission" date="2020-05" db="UniProtKB">
        <authorList>
            <consortium name="EnsemblMetazoa"/>
        </authorList>
    </citation>
    <scope>IDENTIFICATION</scope>
    <source>
        <strain evidence="20">Epiroticus2</strain>
    </source>
</reference>
<evidence type="ECO:0000256" key="5">
    <source>
        <dbReference type="ARBA" id="ARBA00022737"/>
    </source>
</evidence>
<dbReference type="VEuPathDB" id="VectorBase:AEPI004336"/>
<dbReference type="InterPro" id="IPR041432">
    <property type="entry name" value="UBP13_Znf-UBP_var"/>
</dbReference>
<feature type="binding site" evidence="13">
    <location>
        <position position="286"/>
    </location>
    <ligand>
        <name>substrate</name>
    </ligand>
</feature>
<dbReference type="PROSITE" id="PS50030">
    <property type="entry name" value="UBA"/>
    <property type="match status" value="2"/>
</dbReference>
<dbReference type="Pfam" id="PF17807">
    <property type="entry name" value="zf-UBP_var"/>
    <property type="match status" value="1"/>
</dbReference>
<keyword evidence="9 11" id="KW-0788">Thiol protease</keyword>
<keyword evidence="4 11" id="KW-0479">Metal-binding</keyword>
<dbReference type="PANTHER" id="PTHR21646:SF10">
    <property type="entry name" value="UBIQUITIN CARBOXYL-TERMINAL HYDROLASE 14"/>
    <property type="match status" value="1"/>
</dbReference>